<evidence type="ECO:0000256" key="7">
    <source>
        <dbReference type="ARBA" id="ARBA00022840"/>
    </source>
</evidence>
<evidence type="ECO:0000259" key="14">
    <source>
        <dbReference type="PROSITE" id="PS51192"/>
    </source>
</evidence>
<comment type="similarity">
    <text evidence="11 13">In the C-terminal section; belongs to the helicase family. RecG subfamily.</text>
</comment>
<dbReference type="InterPro" id="IPR014001">
    <property type="entry name" value="Helicase_ATP-bd"/>
</dbReference>
<dbReference type="NCBIfam" id="TIGR00580">
    <property type="entry name" value="mfd"/>
    <property type="match status" value="1"/>
</dbReference>
<dbReference type="SUPFAM" id="SSF143517">
    <property type="entry name" value="TRCF domain-like"/>
    <property type="match status" value="1"/>
</dbReference>
<dbReference type="InterPro" id="IPR037235">
    <property type="entry name" value="TRCF-like_C_D7"/>
</dbReference>
<dbReference type="FunFam" id="3.40.50.300:FF:000546">
    <property type="entry name" value="Transcription-repair-coupling factor"/>
    <property type="match status" value="1"/>
</dbReference>
<dbReference type="SUPFAM" id="SSF141259">
    <property type="entry name" value="CarD-like"/>
    <property type="match status" value="1"/>
</dbReference>
<dbReference type="InterPro" id="IPR036101">
    <property type="entry name" value="CarD-like/TRCF_RID_sf"/>
</dbReference>
<keyword evidence="9 13" id="KW-0234">DNA repair</keyword>
<evidence type="ECO:0000256" key="1">
    <source>
        <dbReference type="ARBA" id="ARBA00004496"/>
    </source>
</evidence>
<dbReference type="Proteomes" id="UP000430508">
    <property type="component" value="Chromosome"/>
</dbReference>
<dbReference type="Pfam" id="PF02559">
    <property type="entry name" value="CarD_TRCF_RID"/>
    <property type="match status" value="1"/>
</dbReference>
<dbReference type="HAMAP" id="MF_00969">
    <property type="entry name" value="TRCF"/>
    <property type="match status" value="1"/>
</dbReference>
<keyword evidence="6" id="KW-0347">Helicase</keyword>
<dbReference type="Gene3D" id="3.40.50.11180">
    <property type="match status" value="1"/>
</dbReference>
<keyword evidence="5 13" id="KW-0378">Hydrolase</keyword>
<keyword evidence="3 13" id="KW-0547">Nucleotide-binding</keyword>
<evidence type="ECO:0000256" key="10">
    <source>
        <dbReference type="ARBA" id="ARBA00061104"/>
    </source>
</evidence>
<dbReference type="PANTHER" id="PTHR47964:SF1">
    <property type="entry name" value="ATP-DEPENDENT DNA HELICASE HOMOLOG RECG, CHLOROPLASTIC"/>
    <property type="match status" value="1"/>
</dbReference>
<dbReference type="EMBL" id="CP046996">
    <property type="protein sequence ID" value="QGZ99378.1"/>
    <property type="molecule type" value="Genomic_DNA"/>
</dbReference>
<keyword evidence="2 13" id="KW-0963">Cytoplasm</keyword>
<gene>
    <name evidence="13 16" type="primary">mfd</name>
    <name evidence="16" type="ORF">GQ588_01165</name>
</gene>
<evidence type="ECO:0000256" key="4">
    <source>
        <dbReference type="ARBA" id="ARBA00022763"/>
    </source>
</evidence>
<feature type="domain" description="Helicase ATP-binding" evidence="14">
    <location>
        <begin position="645"/>
        <end position="806"/>
    </location>
</feature>
<dbReference type="InterPro" id="IPR027417">
    <property type="entry name" value="P-loop_NTPase"/>
</dbReference>
<dbReference type="InterPro" id="IPR047112">
    <property type="entry name" value="RecG/Mfd"/>
</dbReference>
<dbReference type="GO" id="GO:0016787">
    <property type="term" value="F:hydrolase activity"/>
    <property type="evidence" value="ECO:0007669"/>
    <property type="project" value="UniProtKB-KW"/>
</dbReference>
<keyword evidence="4 13" id="KW-0227">DNA damage</keyword>
<dbReference type="SMART" id="SM00490">
    <property type="entry name" value="HELICc"/>
    <property type="match status" value="1"/>
</dbReference>
<dbReference type="InterPro" id="IPR001650">
    <property type="entry name" value="Helicase_C-like"/>
</dbReference>
<dbReference type="InterPro" id="IPR005118">
    <property type="entry name" value="TRCF_C"/>
</dbReference>
<dbReference type="GO" id="GO:0000716">
    <property type="term" value="P:transcription-coupled nucleotide-excision repair, DNA damage recognition"/>
    <property type="evidence" value="ECO:0007669"/>
    <property type="project" value="UniProtKB-UniRule"/>
</dbReference>
<dbReference type="SUPFAM" id="SSF52540">
    <property type="entry name" value="P-loop containing nucleoside triphosphate hydrolases"/>
    <property type="match status" value="4"/>
</dbReference>
<dbReference type="PANTHER" id="PTHR47964">
    <property type="entry name" value="ATP-DEPENDENT DNA HELICASE HOMOLOG RECG, CHLOROPLASTIC"/>
    <property type="match status" value="1"/>
</dbReference>
<comment type="similarity">
    <text evidence="10 13">In the N-terminal section; belongs to the UvrB family.</text>
</comment>
<dbReference type="GO" id="GO:0006355">
    <property type="term" value="P:regulation of DNA-templated transcription"/>
    <property type="evidence" value="ECO:0007669"/>
    <property type="project" value="UniProtKB-UniRule"/>
</dbReference>
<dbReference type="GO" id="GO:0003684">
    <property type="term" value="F:damaged DNA binding"/>
    <property type="evidence" value="ECO:0007669"/>
    <property type="project" value="InterPro"/>
</dbReference>
<evidence type="ECO:0000313" key="17">
    <source>
        <dbReference type="Proteomes" id="UP000430508"/>
    </source>
</evidence>
<dbReference type="Pfam" id="PF17757">
    <property type="entry name" value="UvrB_inter"/>
    <property type="match status" value="1"/>
</dbReference>
<dbReference type="Pfam" id="PF00271">
    <property type="entry name" value="Helicase_C"/>
    <property type="match status" value="1"/>
</dbReference>
<evidence type="ECO:0000313" key="16">
    <source>
        <dbReference type="EMBL" id="QGZ99378.1"/>
    </source>
</evidence>
<evidence type="ECO:0000259" key="15">
    <source>
        <dbReference type="PROSITE" id="PS51194"/>
    </source>
</evidence>
<sequence>MPTINDFLYKGLDIGEISAALSRKESPQMIYQMTGSEKAAFAAQVSLLKQQALIITYTDEQAQKWARDLEAWLPGKNIMLFPTTEWLPFEVFSRSHEITAERIRVLSSLLPFNRETDSETIVVAPVQAIMKKLIRPEKWLIHCILFKVGEQYAVSDLMRLLVEAGYEREETIEGRGQFALRGGILDIAPHDRDPVRIEFFDEEVDSIRIFDLETQKSLESISEVLIVPVQEYVIDTKRQQDLKGEIKARARKAVGRLQRLDRVEAVKRLHKKVEYLENRLNTGILDESIYPYLSLLSEEYVPFFEWLDQDCLVFLDEPLRLKEQLDFQSNQRLTEFTDNLEKGEEFVNPDHLFISFEDLLASGKRPLLGLSNLLREIPGFDPKRVTNMIARPLAGYGKTSILVEEIQRWKSIGYVIALFAGNEEQSQRLGQGLKDRSINASLVRMEDPIIQGGVYIYPLSINQGFELPVSKMVIFSESEIYRRERKHQAKPKKGPKETDILSFSDLKPGDYVVHFYHGIGKFTGIETIEVDGIEKDYFAIRYAGEDKLYVPLDQLQLLQKYLGTEESSTPKLNKLNGNEWNKAKARAQSAVKEMAINLLELYAKREGAVGFAYPEDSHWQKEFEDRFPYEETPDQLQSIMEVKKDMMKSRPMDRLLCGDVGYGKTEVALRAAFKAIISGKQVAVMVPTTILAQQHYNTFRERFMDYPVKIEMLSRFRTAKEQKQIIQSLKDGSLDIVVGTHRLLSEGVSFKDLGLLVVDEEQRFGVAHKEKLKTLKTNVDVLTLSATPIPRTLHMSLVGLRDMSVIMTPPEDRFPVQTFVAEFNADLVRDAIRRELYRGGQVFFVHNRVETLDRVVRLLNLIIPEARCGVVHGQMSESQLEKEMISFLEKEKDILICTTIIETGLDMPNVNTLIVDGADKFGLSQLYQLRGRVGRSNRKAYAYFLYQPQKILTEEAEKRLTTIREFTEFGSGFKIAMRDLEIRGAGNFIGGEQHGHLASIGFSLYVKMLKEAVQQLRGETVEEVAEPVIDIQVKALLPDEYIVDKQIKATLYQRMLGISSEEHLSDFLDELVDRFGNPPDEVENLAKIIRIRMKAKQLGLEQVAQHKQNISLRFAADPGISGEQLMSIAAKFPYPLSFAAGEQGNLELNLRLRVSSIEDIFKAIFKLFDILEEYVMHPAAAARTVSGTV</sequence>
<dbReference type="PROSITE" id="PS51192">
    <property type="entry name" value="HELICASE_ATP_BIND_1"/>
    <property type="match status" value="1"/>
</dbReference>
<evidence type="ECO:0000256" key="8">
    <source>
        <dbReference type="ARBA" id="ARBA00023125"/>
    </source>
</evidence>
<keyword evidence="7 13" id="KW-0067">ATP-binding</keyword>
<evidence type="ECO:0000256" key="13">
    <source>
        <dbReference type="HAMAP-Rule" id="MF_00969"/>
    </source>
</evidence>
<reference evidence="16 17" key="1">
    <citation type="submission" date="2019-12" db="EMBL/GenBank/DDBJ databases">
        <title>Sequence classification of anaerobic respiratory reductive dehalogenases: First we see many, then we see few.</title>
        <authorList>
            <person name="Molenda O."/>
            <person name="Puentes Jacome L.A."/>
            <person name="Cao X."/>
            <person name="Nesbo C.L."/>
            <person name="Tang S."/>
            <person name="Morson N."/>
            <person name="Patron J."/>
            <person name="Lomheim L."/>
            <person name="Wishart D.S."/>
            <person name="Edwards E.A."/>
        </authorList>
    </citation>
    <scope>NUCLEOTIDE SEQUENCE [LARGE SCALE GENOMIC DNA]</scope>
    <source>
        <strain evidence="16 17">12DCA</strain>
    </source>
</reference>
<name>A0A857DFR2_9FIRM</name>
<dbReference type="GO" id="GO:0005524">
    <property type="term" value="F:ATP binding"/>
    <property type="evidence" value="ECO:0007669"/>
    <property type="project" value="UniProtKB-UniRule"/>
</dbReference>
<dbReference type="Pfam" id="PF00270">
    <property type="entry name" value="DEAD"/>
    <property type="match status" value="1"/>
</dbReference>
<evidence type="ECO:0000256" key="11">
    <source>
        <dbReference type="ARBA" id="ARBA00061399"/>
    </source>
</evidence>
<dbReference type="Gene3D" id="3.30.2060.10">
    <property type="entry name" value="Penicillin-binding protein 1b domain"/>
    <property type="match status" value="1"/>
</dbReference>
<dbReference type="SMART" id="SM00982">
    <property type="entry name" value="TRCF"/>
    <property type="match status" value="1"/>
</dbReference>
<evidence type="ECO:0000256" key="5">
    <source>
        <dbReference type="ARBA" id="ARBA00022801"/>
    </source>
</evidence>
<feature type="domain" description="Helicase C-terminal" evidence="15">
    <location>
        <begin position="831"/>
        <end position="981"/>
    </location>
</feature>
<dbReference type="SMART" id="SM01058">
    <property type="entry name" value="CarD_TRCF"/>
    <property type="match status" value="1"/>
</dbReference>
<dbReference type="GO" id="GO:0005737">
    <property type="term" value="C:cytoplasm"/>
    <property type="evidence" value="ECO:0007669"/>
    <property type="project" value="UniProtKB-SubCell"/>
</dbReference>
<dbReference type="InterPro" id="IPR003711">
    <property type="entry name" value="CarD-like/TRCF_RID"/>
</dbReference>
<evidence type="ECO:0000256" key="6">
    <source>
        <dbReference type="ARBA" id="ARBA00022806"/>
    </source>
</evidence>
<dbReference type="EC" id="3.6.4.-" evidence="13"/>
<dbReference type="SMART" id="SM00487">
    <property type="entry name" value="DEXDc"/>
    <property type="match status" value="1"/>
</dbReference>
<evidence type="ECO:0000256" key="12">
    <source>
        <dbReference type="ARBA" id="ARBA00070128"/>
    </source>
</evidence>
<dbReference type="InterPro" id="IPR011545">
    <property type="entry name" value="DEAD/DEAH_box_helicase_dom"/>
</dbReference>
<evidence type="ECO:0000256" key="2">
    <source>
        <dbReference type="ARBA" id="ARBA00022490"/>
    </source>
</evidence>
<evidence type="ECO:0000256" key="9">
    <source>
        <dbReference type="ARBA" id="ARBA00023204"/>
    </source>
</evidence>
<dbReference type="Pfam" id="PF03461">
    <property type="entry name" value="TRCF"/>
    <property type="match status" value="1"/>
</dbReference>
<dbReference type="Gene3D" id="3.90.1150.50">
    <property type="entry name" value="Transcription-repair-coupling factor, D7 domain"/>
    <property type="match status" value="1"/>
</dbReference>
<keyword evidence="8 13" id="KW-0238">DNA-binding</keyword>
<dbReference type="Gene3D" id="2.40.10.170">
    <property type="match status" value="1"/>
</dbReference>
<dbReference type="CDD" id="cd17991">
    <property type="entry name" value="DEXHc_TRCF"/>
    <property type="match status" value="1"/>
</dbReference>
<comment type="subcellular location">
    <subcellularLocation>
        <location evidence="1 13">Cytoplasm</location>
    </subcellularLocation>
</comment>
<evidence type="ECO:0000256" key="3">
    <source>
        <dbReference type="ARBA" id="ARBA00022741"/>
    </source>
</evidence>
<proteinExistence type="inferred from homology"/>
<comment type="function">
    <text evidence="13">Couples transcription and DNA repair by recognizing RNA polymerase (RNAP) stalled at DNA lesions. Mediates ATP-dependent release of RNAP and its truncated transcript from the DNA, and recruitment of nucleotide excision repair machinery to the damaged site.</text>
</comment>
<dbReference type="RefSeq" id="WP_025204971.1">
    <property type="nucleotide sequence ID" value="NZ_CP046996.1"/>
</dbReference>
<protein>
    <recommendedName>
        <fullName evidence="12 13">Transcription-repair-coupling factor</fullName>
        <shortName evidence="13">TRCF</shortName>
        <ecNumber evidence="13">3.6.4.-</ecNumber>
    </recommendedName>
</protein>
<dbReference type="Gene3D" id="3.40.50.300">
    <property type="entry name" value="P-loop containing nucleotide triphosphate hydrolases"/>
    <property type="match status" value="2"/>
</dbReference>
<dbReference type="InterPro" id="IPR041471">
    <property type="entry name" value="UvrB_inter"/>
</dbReference>
<dbReference type="InterPro" id="IPR004576">
    <property type="entry name" value="Mfd"/>
</dbReference>
<organism evidence="16 17">
    <name type="scientific">Dehalobacter restrictus</name>
    <dbReference type="NCBI Taxonomy" id="55583"/>
    <lineage>
        <taxon>Bacteria</taxon>
        <taxon>Bacillati</taxon>
        <taxon>Bacillota</taxon>
        <taxon>Clostridia</taxon>
        <taxon>Eubacteriales</taxon>
        <taxon>Desulfitobacteriaceae</taxon>
        <taxon>Dehalobacter</taxon>
    </lineage>
</organism>
<dbReference type="GO" id="GO:0003678">
    <property type="term" value="F:DNA helicase activity"/>
    <property type="evidence" value="ECO:0007669"/>
    <property type="project" value="TreeGrafter"/>
</dbReference>
<accession>A0A857DFR2</accession>
<dbReference type="PROSITE" id="PS51194">
    <property type="entry name" value="HELICASE_CTER"/>
    <property type="match status" value="1"/>
</dbReference>
<dbReference type="AlphaFoldDB" id="A0A857DFR2"/>